<reference evidence="2 3" key="1">
    <citation type="journal article" date="2023" name="BMC Biol.">
        <title>The compact genome of the sponge Oopsacas minuta (Hexactinellida) is lacking key metazoan core genes.</title>
        <authorList>
            <person name="Santini S."/>
            <person name="Schenkelaars Q."/>
            <person name="Jourda C."/>
            <person name="Duchesne M."/>
            <person name="Belahbib H."/>
            <person name="Rocher C."/>
            <person name="Selva M."/>
            <person name="Riesgo A."/>
            <person name="Vervoort M."/>
            <person name="Leys S.P."/>
            <person name="Kodjabachian L."/>
            <person name="Le Bivic A."/>
            <person name="Borchiellini C."/>
            <person name="Claverie J.M."/>
            <person name="Renard E."/>
        </authorList>
    </citation>
    <scope>NUCLEOTIDE SEQUENCE [LARGE SCALE GENOMIC DNA]</scope>
    <source>
        <strain evidence="2">SPO-2</strain>
    </source>
</reference>
<keyword evidence="3" id="KW-1185">Reference proteome</keyword>
<comment type="caution">
    <text evidence="2">The sequence shown here is derived from an EMBL/GenBank/DDBJ whole genome shotgun (WGS) entry which is preliminary data.</text>
</comment>
<sequence length="155" mass="18629">MKRRVDKAHFSRILKHTESHNKAIEEQIMWIQKKKLESKNKRRFSEDSIENDYPRYSKKIPKVENVRTEKQNEIFEPCEQPVGVDKWGHGGYWELYPELQKDKVRKNSSSDSSEKLNKDSKHKEKLKKTKKTKIKRNKKLKKRQKLQSISSESDF</sequence>
<evidence type="ECO:0000313" key="2">
    <source>
        <dbReference type="EMBL" id="KAI6649266.1"/>
    </source>
</evidence>
<feature type="compositionally biased region" description="Basic and acidic residues" evidence="1">
    <location>
        <begin position="112"/>
        <end position="122"/>
    </location>
</feature>
<accession>A0AAV7JKH1</accession>
<protein>
    <submittedName>
        <fullName evidence="2">Uncharacterized protein</fullName>
    </submittedName>
</protein>
<dbReference type="Proteomes" id="UP001165289">
    <property type="component" value="Unassembled WGS sequence"/>
</dbReference>
<organism evidence="2 3">
    <name type="scientific">Oopsacas minuta</name>
    <dbReference type="NCBI Taxonomy" id="111878"/>
    <lineage>
        <taxon>Eukaryota</taxon>
        <taxon>Metazoa</taxon>
        <taxon>Porifera</taxon>
        <taxon>Hexactinellida</taxon>
        <taxon>Hexasterophora</taxon>
        <taxon>Lyssacinosida</taxon>
        <taxon>Leucopsacidae</taxon>
        <taxon>Oopsacas</taxon>
    </lineage>
</organism>
<dbReference type="AlphaFoldDB" id="A0AAV7JKH1"/>
<feature type="compositionally biased region" description="Basic residues" evidence="1">
    <location>
        <begin position="123"/>
        <end position="145"/>
    </location>
</feature>
<feature type="region of interest" description="Disordered" evidence="1">
    <location>
        <begin position="103"/>
        <end position="155"/>
    </location>
</feature>
<name>A0AAV7JKH1_9METZ</name>
<dbReference type="EMBL" id="JAKMXF010000321">
    <property type="protein sequence ID" value="KAI6649266.1"/>
    <property type="molecule type" value="Genomic_DNA"/>
</dbReference>
<gene>
    <name evidence="2" type="ORF">LOD99_11633</name>
</gene>
<proteinExistence type="predicted"/>
<evidence type="ECO:0000256" key="1">
    <source>
        <dbReference type="SAM" id="MobiDB-lite"/>
    </source>
</evidence>
<evidence type="ECO:0000313" key="3">
    <source>
        <dbReference type="Proteomes" id="UP001165289"/>
    </source>
</evidence>